<dbReference type="EMBL" id="KV427704">
    <property type="protein sequence ID" value="KZS99953.1"/>
    <property type="molecule type" value="Genomic_DNA"/>
</dbReference>
<dbReference type="SUPFAM" id="SSF52047">
    <property type="entry name" value="RNI-like"/>
    <property type="match status" value="1"/>
</dbReference>
<dbReference type="STRING" id="1314785.A0A165AZN2"/>
<dbReference type="OrthoDB" id="2735181at2759"/>
<keyword evidence="2" id="KW-1185">Reference proteome</keyword>
<name>A0A165AZN2_9APHY</name>
<evidence type="ECO:0000313" key="1">
    <source>
        <dbReference type="EMBL" id="KZS99953.1"/>
    </source>
</evidence>
<dbReference type="RefSeq" id="XP_040757694.1">
    <property type="nucleotide sequence ID" value="XM_040913561.1"/>
</dbReference>
<dbReference type="Proteomes" id="UP000076871">
    <property type="component" value="Unassembled WGS sequence"/>
</dbReference>
<dbReference type="GeneID" id="63830589"/>
<proteinExistence type="predicted"/>
<dbReference type="InParanoid" id="A0A165AZN2"/>
<evidence type="ECO:0008006" key="3">
    <source>
        <dbReference type="Google" id="ProtNLM"/>
    </source>
</evidence>
<dbReference type="AlphaFoldDB" id="A0A165AZN2"/>
<evidence type="ECO:0000313" key="2">
    <source>
        <dbReference type="Proteomes" id="UP000076871"/>
    </source>
</evidence>
<gene>
    <name evidence="1" type="ORF">LAESUDRAFT_765060</name>
</gene>
<sequence>MALLSLNYDVLSEIVAQTDAKSALKLSMASRKAYDIGLPQALSCITLSRSQRQISAFCQFVLADPQNRLPCLRELIIESPAFGVARHIEFQRNADFSAAAELADVLEGAHRLKVLSIACFEDLVAKEPRVGSAVCALPDLTDLGLHNCGQAAIALLPRLRSSPHKVSITILFDKKLPTLFQRLVHLRHLESLEISNLDVSDGSQPHGEIHELPIVPSVHSFTLKGSTARMSLFVKAMPNLRDLHISDVYTKVEEDSDHLKDGCWMRLAQLRANVPDLRCWKFVYPVGWLQLGLTAYHYDDAVNTVSRCSPIVLSLPVETKVDATFWTRLVTAAPRLRHLEICLDEGKLRKLNWWIDNIPQILGTLSITSLFICVRHTHWVDSPMECPKSDWLNDASCRRLQEHILASMPSLQYVALAIATKGEDPFESSSRIHPSWWRIRNDSGRRKWEAMSSDVGERLRDHLLQARFNSLSHE</sequence>
<dbReference type="Gene3D" id="3.80.10.10">
    <property type="entry name" value="Ribonuclease Inhibitor"/>
    <property type="match status" value="1"/>
</dbReference>
<organism evidence="1 2">
    <name type="scientific">Laetiporus sulphureus 93-53</name>
    <dbReference type="NCBI Taxonomy" id="1314785"/>
    <lineage>
        <taxon>Eukaryota</taxon>
        <taxon>Fungi</taxon>
        <taxon>Dikarya</taxon>
        <taxon>Basidiomycota</taxon>
        <taxon>Agaricomycotina</taxon>
        <taxon>Agaricomycetes</taxon>
        <taxon>Polyporales</taxon>
        <taxon>Laetiporus</taxon>
    </lineage>
</organism>
<reference evidence="1 2" key="1">
    <citation type="journal article" date="2016" name="Mol. Biol. Evol.">
        <title>Comparative Genomics of Early-Diverging Mushroom-Forming Fungi Provides Insights into the Origins of Lignocellulose Decay Capabilities.</title>
        <authorList>
            <person name="Nagy L.G."/>
            <person name="Riley R."/>
            <person name="Tritt A."/>
            <person name="Adam C."/>
            <person name="Daum C."/>
            <person name="Floudas D."/>
            <person name="Sun H."/>
            <person name="Yadav J.S."/>
            <person name="Pangilinan J."/>
            <person name="Larsson K.H."/>
            <person name="Matsuura K."/>
            <person name="Barry K."/>
            <person name="Labutti K."/>
            <person name="Kuo R."/>
            <person name="Ohm R.A."/>
            <person name="Bhattacharya S.S."/>
            <person name="Shirouzu T."/>
            <person name="Yoshinaga Y."/>
            <person name="Martin F.M."/>
            <person name="Grigoriev I.V."/>
            <person name="Hibbett D.S."/>
        </authorList>
    </citation>
    <scope>NUCLEOTIDE SEQUENCE [LARGE SCALE GENOMIC DNA]</scope>
    <source>
        <strain evidence="1 2">93-53</strain>
    </source>
</reference>
<accession>A0A165AZN2</accession>
<protein>
    <recommendedName>
        <fullName evidence="3">F-box domain-containing protein</fullName>
    </recommendedName>
</protein>
<dbReference type="InterPro" id="IPR032675">
    <property type="entry name" value="LRR_dom_sf"/>
</dbReference>